<dbReference type="OrthoDB" id="8451453at2"/>
<evidence type="ECO:0008006" key="4">
    <source>
        <dbReference type="Google" id="ProtNLM"/>
    </source>
</evidence>
<evidence type="ECO:0000313" key="2">
    <source>
        <dbReference type="EMBL" id="ODA68285.1"/>
    </source>
</evidence>
<reference evidence="2 3" key="1">
    <citation type="submission" date="2016-07" db="EMBL/GenBank/DDBJ databases">
        <title>Draft genome sequence of Methyloligella halotolerans C2T (VKM B-2706T=CCUG 61687T=DSM 25045T), a halotolerant polyhydroxybutyrate accumulating methylotroph.</title>
        <authorList>
            <person name="Vasilenko O.V."/>
            <person name="Doronina N.V."/>
            <person name="Poroshina M.N."/>
            <person name="Tarlachkov S.V."/>
            <person name="Trotsenko Y.A."/>
        </authorList>
    </citation>
    <scope>NUCLEOTIDE SEQUENCE [LARGE SCALE GENOMIC DNA]</scope>
    <source>
        <strain evidence="2 3">VKM B-2706</strain>
    </source>
</reference>
<dbReference type="EMBL" id="MASI01000001">
    <property type="protein sequence ID" value="ODA68285.1"/>
    <property type="molecule type" value="Genomic_DNA"/>
</dbReference>
<keyword evidence="1" id="KW-0732">Signal</keyword>
<keyword evidence="3" id="KW-1185">Reference proteome</keyword>
<dbReference type="RefSeq" id="WP_069093619.1">
    <property type="nucleotide sequence ID" value="NZ_MASI01000001.1"/>
</dbReference>
<feature type="chain" id="PRO_5009116734" description="YARHG domain-containing protein" evidence="1">
    <location>
        <begin position="32"/>
        <end position="113"/>
    </location>
</feature>
<comment type="caution">
    <text evidence="2">The sequence shown here is derived from an EMBL/GenBank/DDBJ whole genome shotgun (WGS) entry which is preliminary data.</text>
</comment>
<dbReference type="STRING" id="1177755.A7A08_00103"/>
<gene>
    <name evidence="2" type="ORF">A7A08_00103</name>
</gene>
<evidence type="ECO:0000256" key="1">
    <source>
        <dbReference type="SAM" id="SignalP"/>
    </source>
</evidence>
<feature type="signal peptide" evidence="1">
    <location>
        <begin position="1"/>
        <end position="31"/>
    </location>
</feature>
<protein>
    <recommendedName>
        <fullName evidence="4">YARHG domain-containing protein</fullName>
    </recommendedName>
</protein>
<accession>A0A1E2S1T1</accession>
<proteinExistence type="predicted"/>
<evidence type="ECO:0000313" key="3">
    <source>
        <dbReference type="Proteomes" id="UP000095087"/>
    </source>
</evidence>
<organism evidence="2 3">
    <name type="scientific">Methyloligella halotolerans</name>
    <dbReference type="NCBI Taxonomy" id="1177755"/>
    <lineage>
        <taxon>Bacteria</taxon>
        <taxon>Pseudomonadati</taxon>
        <taxon>Pseudomonadota</taxon>
        <taxon>Alphaproteobacteria</taxon>
        <taxon>Hyphomicrobiales</taxon>
        <taxon>Hyphomicrobiaceae</taxon>
        <taxon>Methyloligella</taxon>
    </lineage>
</organism>
<dbReference type="Proteomes" id="UP000095087">
    <property type="component" value="Unassembled WGS sequence"/>
</dbReference>
<dbReference type="AlphaFoldDB" id="A0A1E2S1T1"/>
<name>A0A1E2S1T1_9HYPH</name>
<sequence length="113" mass="12668">MQGNRIQGWRRLLAAAAVGLAWLASPSISEAGVPAAVVGPVQHAVQGADAGLVEPVLFWHRRQQPQELYCVEGRYWWYYRPYQGSHDYARCMPYFHYPERPAGQYAPAPGGLK</sequence>